<dbReference type="RefSeq" id="WP_131610819.1">
    <property type="nucleotide sequence ID" value="NZ_SJSM01000015.1"/>
</dbReference>
<dbReference type="InterPro" id="IPR036909">
    <property type="entry name" value="Cyt_c-like_dom_sf"/>
</dbReference>
<dbReference type="EMBL" id="SJSM01000015">
    <property type="protein sequence ID" value="TCC91081.1"/>
    <property type="molecule type" value="Genomic_DNA"/>
</dbReference>
<accession>A0A4R0MV79</accession>
<dbReference type="SUPFAM" id="SSF46626">
    <property type="entry name" value="Cytochrome c"/>
    <property type="match status" value="2"/>
</dbReference>
<name>A0A4R0MV79_9SPHI</name>
<proteinExistence type="predicted"/>
<evidence type="ECO:0000256" key="3">
    <source>
        <dbReference type="ARBA" id="ARBA00023004"/>
    </source>
</evidence>
<dbReference type="GO" id="GO:0009055">
    <property type="term" value="F:electron transfer activity"/>
    <property type="evidence" value="ECO:0007669"/>
    <property type="project" value="InterPro"/>
</dbReference>
<dbReference type="Gene3D" id="1.10.760.10">
    <property type="entry name" value="Cytochrome c-like domain"/>
    <property type="match status" value="2"/>
</dbReference>
<evidence type="ECO:0000313" key="7">
    <source>
        <dbReference type="Proteomes" id="UP000291117"/>
    </source>
</evidence>
<evidence type="ECO:0000256" key="1">
    <source>
        <dbReference type="ARBA" id="ARBA00022617"/>
    </source>
</evidence>
<keyword evidence="1 4" id="KW-0349">Heme</keyword>
<dbReference type="Pfam" id="PF00034">
    <property type="entry name" value="Cytochrom_C"/>
    <property type="match status" value="1"/>
</dbReference>
<gene>
    <name evidence="6" type="ORF">EZ444_19455</name>
</gene>
<reference evidence="6 7" key="1">
    <citation type="submission" date="2019-02" db="EMBL/GenBank/DDBJ databases">
        <title>Pedobacter sp. RP-3-8 sp. nov., isolated from Arctic soil.</title>
        <authorList>
            <person name="Dahal R.H."/>
        </authorList>
    </citation>
    <scope>NUCLEOTIDE SEQUENCE [LARGE SCALE GENOMIC DNA]</scope>
    <source>
        <strain evidence="6 7">RP-3-8</strain>
    </source>
</reference>
<sequence>MKILKILGIVVAVVILLAFAGGLYIHNALPDTGAAPVVKIEPTPARLARGRYLANHVTACMDCHGTRNWALFSGPPLSGSLGKGGEVFDQNMGFPGKIYAANITPHALGNWTDGEILKAITTGVNKDGKALFPLMGYQRFGKMDKEDIYSIITYIRSLNPIQNEVPNTELDFPVSLINKMSPKPADFQKIPAMQDTVKYGAYLVNAAGCVDCHSKMDKGAIIAGTEFGGGMEFQQPAGTIRSSNITMHKTNGLGSWTKEMFVQKFKIYADSTAKLPTMAKTDLNSPMPWTMYAGMTNNDLAAIYTYLKSLKPLDNKVEVRTIL</sequence>
<feature type="domain" description="Cytochrome c" evidence="5">
    <location>
        <begin position="45"/>
        <end position="159"/>
    </location>
</feature>
<dbReference type="AlphaFoldDB" id="A0A4R0MV79"/>
<dbReference type="GO" id="GO:0020037">
    <property type="term" value="F:heme binding"/>
    <property type="evidence" value="ECO:0007669"/>
    <property type="project" value="InterPro"/>
</dbReference>
<keyword evidence="2 4" id="KW-0479">Metal-binding</keyword>
<dbReference type="OrthoDB" id="9809720at2"/>
<dbReference type="PROSITE" id="PS51007">
    <property type="entry name" value="CYTC"/>
    <property type="match status" value="2"/>
</dbReference>
<evidence type="ECO:0000256" key="4">
    <source>
        <dbReference type="PROSITE-ProRule" id="PRU00433"/>
    </source>
</evidence>
<feature type="domain" description="Cytochrome c" evidence="5">
    <location>
        <begin position="195"/>
        <end position="311"/>
    </location>
</feature>
<keyword evidence="7" id="KW-1185">Reference proteome</keyword>
<dbReference type="GO" id="GO:0046872">
    <property type="term" value="F:metal ion binding"/>
    <property type="evidence" value="ECO:0007669"/>
    <property type="project" value="UniProtKB-KW"/>
</dbReference>
<dbReference type="PANTHER" id="PTHR35008:SF8">
    <property type="entry name" value="ALCOHOL DEHYDROGENASE CYTOCHROME C SUBUNIT"/>
    <property type="match status" value="1"/>
</dbReference>
<evidence type="ECO:0000313" key="6">
    <source>
        <dbReference type="EMBL" id="TCC91081.1"/>
    </source>
</evidence>
<evidence type="ECO:0000259" key="5">
    <source>
        <dbReference type="PROSITE" id="PS51007"/>
    </source>
</evidence>
<protein>
    <submittedName>
        <fullName evidence="6">C-type cytochrome</fullName>
    </submittedName>
</protein>
<dbReference type="InterPro" id="IPR051459">
    <property type="entry name" value="Cytochrome_c-type_DH"/>
</dbReference>
<dbReference type="PANTHER" id="PTHR35008">
    <property type="entry name" value="BLL4482 PROTEIN-RELATED"/>
    <property type="match status" value="1"/>
</dbReference>
<evidence type="ECO:0000256" key="2">
    <source>
        <dbReference type="ARBA" id="ARBA00022723"/>
    </source>
</evidence>
<dbReference type="InterPro" id="IPR009056">
    <property type="entry name" value="Cyt_c-like_dom"/>
</dbReference>
<keyword evidence="3 4" id="KW-0408">Iron</keyword>
<comment type="caution">
    <text evidence="6">The sequence shown here is derived from an EMBL/GenBank/DDBJ whole genome shotgun (WGS) entry which is preliminary data.</text>
</comment>
<dbReference type="Proteomes" id="UP000291117">
    <property type="component" value="Unassembled WGS sequence"/>
</dbReference>
<organism evidence="6 7">
    <name type="scientific">Pedobacter hiemivivus</name>
    <dbReference type="NCBI Taxonomy" id="2530454"/>
    <lineage>
        <taxon>Bacteria</taxon>
        <taxon>Pseudomonadati</taxon>
        <taxon>Bacteroidota</taxon>
        <taxon>Sphingobacteriia</taxon>
        <taxon>Sphingobacteriales</taxon>
        <taxon>Sphingobacteriaceae</taxon>
        <taxon>Pedobacter</taxon>
    </lineage>
</organism>